<evidence type="ECO:0000256" key="1">
    <source>
        <dbReference type="ARBA" id="ARBA00004651"/>
    </source>
</evidence>
<dbReference type="InterPro" id="IPR036259">
    <property type="entry name" value="MFS_trans_sf"/>
</dbReference>
<feature type="transmembrane region" description="Helical" evidence="7">
    <location>
        <begin position="121"/>
        <end position="140"/>
    </location>
</feature>
<feature type="transmembrane region" description="Helical" evidence="7">
    <location>
        <begin position="59"/>
        <end position="77"/>
    </location>
</feature>
<evidence type="ECO:0000256" key="4">
    <source>
        <dbReference type="ARBA" id="ARBA00022692"/>
    </source>
</evidence>
<dbReference type="GO" id="GO:0005886">
    <property type="term" value="C:plasma membrane"/>
    <property type="evidence" value="ECO:0007669"/>
    <property type="project" value="UniProtKB-SubCell"/>
</dbReference>
<dbReference type="GO" id="GO:0015212">
    <property type="term" value="F:cytidine transmembrane transporter activity"/>
    <property type="evidence" value="ECO:0007669"/>
    <property type="project" value="TreeGrafter"/>
</dbReference>
<name>A0A841AIV6_9MICO</name>
<dbReference type="Gene3D" id="1.20.1250.20">
    <property type="entry name" value="MFS general substrate transporter like domains"/>
    <property type="match status" value="1"/>
</dbReference>
<dbReference type="Proteomes" id="UP000588158">
    <property type="component" value="Unassembled WGS sequence"/>
</dbReference>
<dbReference type="Pfam" id="PF03825">
    <property type="entry name" value="Nuc_H_symport"/>
    <property type="match status" value="1"/>
</dbReference>
<dbReference type="AlphaFoldDB" id="A0A841AIV6"/>
<evidence type="ECO:0000256" key="2">
    <source>
        <dbReference type="ARBA" id="ARBA00022448"/>
    </source>
</evidence>
<feature type="transmembrane region" description="Helical" evidence="7">
    <location>
        <begin position="152"/>
        <end position="170"/>
    </location>
</feature>
<evidence type="ECO:0000256" key="3">
    <source>
        <dbReference type="ARBA" id="ARBA00022475"/>
    </source>
</evidence>
<keyword evidence="6 7" id="KW-0472">Membrane</keyword>
<keyword evidence="5 7" id="KW-1133">Transmembrane helix</keyword>
<evidence type="ECO:0000313" key="8">
    <source>
        <dbReference type="EMBL" id="MBB5832954.1"/>
    </source>
</evidence>
<dbReference type="SUPFAM" id="SSF103473">
    <property type="entry name" value="MFS general substrate transporter"/>
    <property type="match status" value="1"/>
</dbReference>
<dbReference type="EMBL" id="JACHLZ010000001">
    <property type="protein sequence ID" value="MBB5832954.1"/>
    <property type="molecule type" value="Genomic_DNA"/>
</dbReference>
<dbReference type="GO" id="GO:0015213">
    <property type="term" value="F:uridine transmembrane transporter activity"/>
    <property type="evidence" value="ECO:0007669"/>
    <property type="project" value="TreeGrafter"/>
</dbReference>
<reference evidence="8 9" key="1">
    <citation type="submission" date="2020-08" db="EMBL/GenBank/DDBJ databases">
        <title>Sequencing the genomes of 1000 actinobacteria strains.</title>
        <authorList>
            <person name="Klenk H.-P."/>
        </authorList>
    </citation>
    <scope>NUCLEOTIDE SEQUENCE [LARGE SCALE GENOMIC DNA]</scope>
    <source>
        <strain evidence="8 9">DSM 28796</strain>
    </source>
</reference>
<feature type="transmembrane region" description="Helical" evidence="7">
    <location>
        <begin position="32"/>
        <end position="52"/>
    </location>
</feature>
<comment type="caution">
    <text evidence="8">The sequence shown here is derived from an EMBL/GenBank/DDBJ whole genome shotgun (WGS) entry which is preliminary data.</text>
</comment>
<evidence type="ECO:0000313" key="9">
    <source>
        <dbReference type="Proteomes" id="UP000588158"/>
    </source>
</evidence>
<dbReference type="InterPro" id="IPR004740">
    <property type="entry name" value="Nuc_H_symport"/>
</dbReference>
<proteinExistence type="predicted"/>
<organism evidence="8 9">
    <name type="scientific">Brachybacterium aquaticum</name>
    <dbReference type="NCBI Taxonomy" id="1432564"/>
    <lineage>
        <taxon>Bacteria</taxon>
        <taxon>Bacillati</taxon>
        <taxon>Actinomycetota</taxon>
        <taxon>Actinomycetes</taxon>
        <taxon>Micrococcales</taxon>
        <taxon>Dermabacteraceae</taxon>
        <taxon>Brachybacterium</taxon>
    </lineage>
</organism>
<accession>A0A841AIV6</accession>
<dbReference type="PANTHER" id="PTHR23522">
    <property type="entry name" value="BLL5896 PROTEIN"/>
    <property type="match status" value="1"/>
</dbReference>
<evidence type="ECO:0000256" key="6">
    <source>
        <dbReference type="ARBA" id="ARBA00023136"/>
    </source>
</evidence>
<gene>
    <name evidence="8" type="ORF">HNR70_002767</name>
</gene>
<keyword evidence="3" id="KW-1003">Cell membrane</keyword>
<protein>
    <submittedName>
        <fullName evidence="8">Nucleoside transporter</fullName>
    </submittedName>
</protein>
<comment type="subcellular location">
    <subcellularLocation>
        <location evidence="1">Cell membrane</location>
        <topology evidence="1">Multi-pass membrane protein</topology>
    </subcellularLocation>
</comment>
<dbReference type="PANTHER" id="PTHR23522:SF4">
    <property type="entry name" value="NUCLEOSIDE PERMEASE NUPG-RELATED"/>
    <property type="match status" value="1"/>
</dbReference>
<keyword evidence="2" id="KW-0813">Transport</keyword>
<keyword evidence="4 7" id="KW-0812">Transmembrane</keyword>
<evidence type="ECO:0000256" key="5">
    <source>
        <dbReference type="ARBA" id="ARBA00022989"/>
    </source>
</evidence>
<sequence>MMFLEFFVWGAWFVTLGTYLAADLGASGSQIALAFLTQSLGAILAPFIVGLIADRWFAAQRILGVLHLFSAVMLFLAGRQGEFGAFFVFALLAMISFMPTLALANSISFRRLTSPERQFPAIRVFGTIGWIVAGLLIGWLGLEAGGALENTFVMAAIGSALLGVYASTLPHTPPETTGERVTVRDVLGLDALALLKSRS</sequence>
<keyword evidence="9" id="KW-1185">Reference proteome</keyword>
<evidence type="ECO:0000256" key="7">
    <source>
        <dbReference type="SAM" id="Phobius"/>
    </source>
</evidence>
<feature type="transmembrane region" description="Helical" evidence="7">
    <location>
        <begin position="83"/>
        <end position="109"/>
    </location>
</feature>